<dbReference type="NCBIfam" id="NF041551">
    <property type="entry name" value="YlcI_YnfO_N"/>
    <property type="match status" value="1"/>
</dbReference>
<sequence>MATGSKNAKSQSVTARIPHEIIEGMEQVKAEGESTGQFISAAMQGEIKRRQRRKKPE</sequence>
<evidence type="ECO:0000313" key="2">
    <source>
        <dbReference type="Proteomes" id="UP000653275"/>
    </source>
</evidence>
<reference evidence="1" key="1">
    <citation type="submission" date="2020-12" db="EMBL/GenBank/DDBJ databases">
        <title>Draft genome sequence of Enterobacter spp., Lelliottia spp. and Serratia spp. isolated from drinking water reservoirs and lakes.</title>
        <authorList>
            <person name="Reitter C."/>
            <person name="Neuhaus K."/>
            <person name="Huegler M."/>
        </authorList>
    </citation>
    <scope>NUCLEOTIDE SEQUENCE</scope>
    <source>
        <strain evidence="1">TZW15</strain>
    </source>
</reference>
<dbReference type="Proteomes" id="UP000653275">
    <property type="component" value="Unassembled WGS sequence"/>
</dbReference>
<accession>A0AAP2AI45</accession>
<protein>
    <submittedName>
        <fullName evidence="1">Uncharacterized protein</fullName>
    </submittedName>
</protein>
<proteinExistence type="predicted"/>
<name>A0AAP2AI45_LELAM</name>
<dbReference type="RefSeq" id="WP_202666585.1">
    <property type="nucleotide sequence ID" value="NZ_JAENMR010000021.1"/>
</dbReference>
<evidence type="ECO:0000313" key="1">
    <source>
        <dbReference type="EMBL" id="MBL5937181.1"/>
    </source>
</evidence>
<dbReference type="EMBL" id="JAENMS010000022">
    <property type="protein sequence ID" value="MBL5937181.1"/>
    <property type="molecule type" value="Genomic_DNA"/>
</dbReference>
<dbReference type="AlphaFoldDB" id="A0AAP2AI45"/>
<organism evidence="1 2">
    <name type="scientific">Lelliottia amnigena</name>
    <name type="common">Enterobacter amnigenus</name>
    <dbReference type="NCBI Taxonomy" id="61646"/>
    <lineage>
        <taxon>Bacteria</taxon>
        <taxon>Pseudomonadati</taxon>
        <taxon>Pseudomonadota</taxon>
        <taxon>Gammaproteobacteria</taxon>
        <taxon>Enterobacterales</taxon>
        <taxon>Enterobacteriaceae</taxon>
        <taxon>Lelliottia</taxon>
    </lineage>
</organism>
<gene>
    <name evidence="1" type="ORF">I7V27_22445</name>
</gene>
<comment type="caution">
    <text evidence="1">The sequence shown here is derived from an EMBL/GenBank/DDBJ whole genome shotgun (WGS) entry which is preliminary data.</text>
</comment>